<evidence type="ECO:0000259" key="3">
    <source>
        <dbReference type="Pfam" id="PF01757"/>
    </source>
</evidence>
<comment type="caution">
    <text evidence="4">The sequence shown here is derived from an EMBL/GenBank/DDBJ whole genome shotgun (WGS) entry which is preliminary data.</text>
</comment>
<dbReference type="GO" id="GO:0016747">
    <property type="term" value="F:acyltransferase activity, transferring groups other than amino-acyl groups"/>
    <property type="evidence" value="ECO:0007669"/>
    <property type="project" value="InterPro"/>
</dbReference>
<feature type="transmembrane region" description="Helical" evidence="2">
    <location>
        <begin position="213"/>
        <end position="230"/>
    </location>
</feature>
<evidence type="ECO:0000256" key="1">
    <source>
        <dbReference type="SAM" id="MobiDB-lite"/>
    </source>
</evidence>
<feature type="region of interest" description="Disordered" evidence="1">
    <location>
        <begin position="1"/>
        <end position="23"/>
    </location>
</feature>
<gene>
    <name evidence="4" type="ORF">DQ392_06445</name>
</gene>
<feature type="transmembrane region" description="Helical" evidence="2">
    <location>
        <begin position="295"/>
        <end position="313"/>
    </location>
</feature>
<feature type="transmembrane region" description="Helical" evidence="2">
    <location>
        <begin position="48"/>
        <end position="66"/>
    </location>
</feature>
<evidence type="ECO:0000256" key="2">
    <source>
        <dbReference type="SAM" id="Phobius"/>
    </source>
</evidence>
<name>A0A367EX09_9ACTN</name>
<dbReference type="PANTHER" id="PTHR36927:SF3">
    <property type="entry name" value="GLUCANS BIOSYNTHESIS PROTEIN C"/>
    <property type="match status" value="1"/>
</dbReference>
<keyword evidence="2" id="KW-1133">Transmembrane helix</keyword>
<proteinExistence type="predicted"/>
<dbReference type="InterPro" id="IPR050623">
    <property type="entry name" value="Glucan_succinyl_AcylTrfase"/>
</dbReference>
<keyword evidence="2" id="KW-0812">Transmembrane</keyword>
<dbReference type="Proteomes" id="UP000253507">
    <property type="component" value="Unassembled WGS sequence"/>
</dbReference>
<keyword evidence="2" id="KW-0472">Membrane</keyword>
<organism evidence="4 5">
    <name type="scientific">Streptomyces reniochalinae</name>
    <dbReference type="NCBI Taxonomy" id="2250578"/>
    <lineage>
        <taxon>Bacteria</taxon>
        <taxon>Bacillati</taxon>
        <taxon>Actinomycetota</taxon>
        <taxon>Actinomycetes</taxon>
        <taxon>Kitasatosporales</taxon>
        <taxon>Streptomycetaceae</taxon>
        <taxon>Streptomyces</taxon>
    </lineage>
</organism>
<keyword evidence="5" id="KW-1185">Reference proteome</keyword>
<feature type="transmembrane region" description="Helical" evidence="2">
    <location>
        <begin position="121"/>
        <end position="143"/>
    </location>
</feature>
<feature type="domain" description="Acyltransferase 3" evidence="3">
    <location>
        <begin position="44"/>
        <end position="374"/>
    </location>
</feature>
<feature type="transmembrane region" description="Helical" evidence="2">
    <location>
        <begin position="265"/>
        <end position="283"/>
    </location>
</feature>
<feature type="transmembrane region" description="Helical" evidence="2">
    <location>
        <begin position="355"/>
        <end position="377"/>
    </location>
</feature>
<feature type="region of interest" description="Disordered" evidence="1">
    <location>
        <begin position="392"/>
        <end position="422"/>
    </location>
</feature>
<keyword evidence="4" id="KW-0012">Acyltransferase</keyword>
<dbReference type="PANTHER" id="PTHR36927">
    <property type="entry name" value="BLR4337 PROTEIN"/>
    <property type="match status" value="1"/>
</dbReference>
<dbReference type="Pfam" id="PF01757">
    <property type="entry name" value="Acyl_transf_3"/>
    <property type="match status" value="1"/>
</dbReference>
<feature type="compositionally biased region" description="Basic residues" evidence="1">
    <location>
        <begin position="12"/>
        <end position="23"/>
    </location>
</feature>
<keyword evidence="4" id="KW-0808">Transferase</keyword>
<protein>
    <submittedName>
        <fullName evidence="4">Acyltransferase</fullName>
    </submittedName>
</protein>
<evidence type="ECO:0000313" key="4">
    <source>
        <dbReference type="EMBL" id="RCG22668.1"/>
    </source>
</evidence>
<dbReference type="EMBL" id="QOIM01000024">
    <property type="protein sequence ID" value="RCG22668.1"/>
    <property type="molecule type" value="Genomic_DNA"/>
</dbReference>
<dbReference type="OrthoDB" id="7375713at2"/>
<feature type="transmembrane region" description="Helical" evidence="2">
    <location>
        <begin position="236"/>
        <end position="253"/>
    </location>
</feature>
<dbReference type="InterPro" id="IPR002656">
    <property type="entry name" value="Acyl_transf_3_dom"/>
</dbReference>
<feature type="transmembrane region" description="Helical" evidence="2">
    <location>
        <begin position="178"/>
        <end position="201"/>
    </location>
</feature>
<feature type="transmembrane region" description="Helical" evidence="2">
    <location>
        <begin position="86"/>
        <end position="109"/>
    </location>
</feature>
<evidence type="ECO:0000313" key="5">
    <source>
        <dbReference type="Proteomes" id="UP000253507"/>
    </source>
</evidence>
<reference evidence="4 5" key="1">
    <citation type="submission" date="2018-06" db="EMBL/GenBank/DDBJ databases">
        <title>Streptomyces reniochalinae sp. nov. and Streptomyces diacarnus sp. nov. from marine sponges.</title>
        <authorList>
            <person name="Li L."/>
        </authorList>
    </citation>
    <scope>NUCLEOTIDE SEQUENCE [LARGE SCALE GENOMIC DNA]</scope>
    <source>
        <strain evidence="4 5">LHW50302</strain>
    </source>
</reference>
<accession>A0A367EX09</accession>
<dbReference type="AlphaFoldDB" id="A0A367EX09"/>
<sequence length="422" mass="47481">MPDQRPGDGTPRRSRGRRRRHRGAGAACRARLADRGGAEVKRKDYIDWLRNLAILFLFPFHTARIFNDNPEFYVKGPVNTLSSALVNISSFWFMPLLFLLAGMSSYYALRKRSARSYAKERYLRLFIPFLFGCLVIVPPQAYYAMRFHNGYGGSYADFLGPYFTDFSHWTVLTGISPAHLWFILFLFLISIAALPLMLTVVRNRYTPTWLDKPVLALAPAAGLALLSFLPEIGGENIFVYAGYVLLGFLIATDDSIIEALEGNRRVFLCVAVPGAIGILIERFTIGSQANPLSAAWHYPVCWATLLAVLGYGKRYLDRRSAFMDYFSRAAFPVYILHQTYLIVIAYYVLQTDVHGAVAFPAIMVPGCCLSIATYEIVRRTPGLRIMFGLRAPRRPSRPLSTGPREQHGAHPPRPGTTTRPRP</sequence>
<feature type="transmembrane region" description="Helical" evidence="2">
    <location>
        <begin position="325"/>
        <end position="349"/>
    </location>
</feature>